<feature type="domain" description="N-acetyltransferase" evidence="3">
    <location>
        <begin position="16"/>
        <end position="168"/>
    </location>
</feature>
<dbReference type="Gene3D" id="3.40.630.30">
    <property type="match status" value="1"/>
</dbReference>
<keyword evidence="2" id="KW-0012">Acyltransferase</keyword>
<dbReference type="RefSeq" id="WP_007240263.1">
    <property type="nucleotide sequence ID" value="NZ_BAFB01000195.1"/>
</dbReference>
<evidence type="ECO:0000256" key="2">
    <source>
        <dbReference type="ARBA" id="ARBA00023315"/>
    </source>
</evidence>
<evidence type="ECO:0000259" key="3">
    <source>
        <dbReference type="PROSITE" id="PS51186"/>
    </source>
</evidence>
<keyword evidence="5" id="KW-1185">Reference proteome</keyword>
<gene>
    <name evidence="4" type="ORF">GOOTI_195_00120</name>
</gene>
<dbReference type="InterPro" id="IPR000182">
    <property type="entry name" value="GNAT_dom"/>
</dbReference>
<dbReference type="CDD" id="cd04301">
    <property type="entry name" value="NAT_SF"/>
    <property type="match status" value="1"/>
</dbReference>
<dbReference type="Proteomes" id="UP000005038">
    <property type="component" value="Unassembled WGS sequence"/>
</dbReference>
<evidence type="ECO:0000256" key="1">
    <source>
        <dbReference type="ARBA" id="ARBA00022679"/>
    </source>
</evidence>
<evidence type="ECO:0000313" key="4">
    <source>
        <dbReference type="EMBL" id="GAB36079.1"/>
    </source>
</evidence>
<reference evidence="4" key="1">
    <citation type="submission" date="2012-02" db="EMBL/GenBank/DDBJ databases">
        <title>Whole genome shotgun sequence of Gordonia otitidis NBRC 100426.</title>
        <authorList>
            <person name="Yoshida I."/>
            <person name="Hosoyama A."/>
            <person name="Tsuchikane K."/>
            <person name="Katsumata H."/>
            <person name="Yamazaki S."/>
            <person name="Fujita N."/>
        </authorList>
    </citation>
    <scope>NUCLEOTIDE SEQUENCE [LARGE SCALE GENOMIC DNA]</scope>
    <source>
        <strain evidence="4">NBRC 100426</strain>
    </source>
</reference>
<organism evidence="4 5">
    <name type="scientific">Gordonia otitidis (strain DSM 44809 / CCUG 52243 / JCM 12355 / NBRC 100426 / IFM 10032)</name>
    <dbReference type="NCBI Taxonomy" id="1108044"/>
    <lineage>
        <taxon>Bacteria</taxon>
        <taxon>Bacillati</taxon>
        <taxon>Actinomycetota</taxon>
        <taxon>Actinomycetes</taxon>
        <taxon>Mycobacteriales</taxon>
        <taxon>Gordoniaceae</taxon>
        <taxon>Gordonia</taxon>
    </lineage>
</organism>
<accession>H5TRH1</accession>
<dbReference type="SUPFAM" id="SSF55729">
    <property type="entry name" value="Acyl-CoA N-acyltransferases (Nat)"/>
    <property type="match status" value="1"/>
</dbReference>
<dbReference type="EMBL" id="BAFB01000195">
    <property type="protein sequence ID" value="GAB36079.1"/>
    <property type="molecule type" value="Genomic_DNA"/>
</dbReference>
<dbReference type="InterPro" id="IPR016181">
    <property type="entry name" value="Acyl_CoA_acyltransferase"/>
</dbReference>
<protein>
    <recommendedName>
        <fullName evidence="3">N-acetyltransferase domain-containing protein</fullName>
    </recommendedName>
</protein>
<proteinExistence type="predicted"/>
<dbReference type="GO" id="GO:0016747">
    <property type="term" value="F:acyltransferase activity, transferring groups other than amino-acyl groups"/>
    <property type="evidence" value="ECO:0007669"/>
    <property type="project" value="InterPro"/>
</dbReference>
<dbReference type="Pfam" id="PF00583">
    <property type="entry name" value="Acetyltransf_1"/>
    <property type="match status" value="1"/>
</dbReference>
<dbReference type="PROSITE" id="PS51186">
    <property type="entry name" value="GNAT"/>
    <property type="match status" value="1"/>
</dbReference>
<keyword evidence="1" id="KW-0808">Transferase</keyword>
<name>H5TRH1_GORO1</name>
<dbReference type="STRING" id="1108044.GOOTI_195_00120"/>
<dbReference type="PANTHER" id="PTHR43877">
    <property type="entry name" value="AMINOALKYLPHOSPHONATE N-ACETYLTRANSFERASE-RELATED-RELATED"/>
    <property type="match status" value="1"/>
</dbReference>
<comment type="caution">
    <text evidence="4">The sequence shown here is derived from an EMBL/GenBank/DDBJ whole genome shotgun (WGS) entry which is preliminary data.</text>
</comment>
<evidence type="ECO:0000313" key="5">
    <source>
        <dbReference type="Proteomes" id="UP000005038"/>
    </source>
</evidence>
<dbReference type="AlphaFoldDB" id="H5TRH1"/>
<sequence length="168" mass="18716">MNPRESDSGAKSVNDADVVELTITDAGELLTLQRAAYVTEAQLHDDVSLPALTQSLLDLLTELSNSAVHAWGIRVGGRLVASMRIRVDRDVAEVMRLVVAPDMQGRGMGTRLLAAVDSVIPENVTRVELFTGERSVANIRLYERMGYREIRRRDTGPYDLVYLARYRD</sequence>
<dbReference type="InterPro" id="IPR050832">
    <property type="entry name" value="Bact_Acetyltransf"/>
</dbReference>